<comment type="caution">
    <text evidence="2">The sequence shown here is derived from an EMBL/GenBank/DDBJ whole genome shotgun (WGS) entry which is preliminary data.</text>
</comment>
<dbReference type="EMBL" id="WOWK01000007">
    <property type="protein sequence ID" value="KAF0330407.1"/>
    <property type="molecule type" value="Genomic_DNA"/>
</dbReference>
<feature type="non-terminal residue" evidence="2">
    <location>
        <position position="1"/>
    </location>
</feature>
<evidence type="ECO:0000313" key="3">
    <source>
        <dbReference type="Proteomes" id="UP000434172"/>
    </source>
</evidence>
<keyword evidence="3" id="KW-1185">Reference proteome</keyword>
<keyword evidence="1" id="KW-0812">Transmembrane</keyword>
<keyword evidence="1" id="KW-0472">Membrane</keyword>
<evidence type="ECO:0000256" key="1">
    <source>
        <dbReference type="SAM" id="Phobius"/>
    </source>
</evidence>
<evidence type="ECO:0000313" key="2">
    <source>
        <dbReference type="EMBL" id="KAF0330407.1"/>
    </source>
</evidence>
<keyword evidence="1" id="KW-1133">Transmembrane helix</keyword>
<accession>A0A8H3WTB9</accession>
<gene>
    <name evidence="2" type="ORF">GQ607_002286</name>
</gene>
<organism evidence="2 3">
    <name type="scientific">Colletotrichum asianum</name>
    <dbReference type="NCBI Taxonomy" id="702518"/>
    <lineage>
        <taxon>Eukaryota</taxon>
        <taxon>Fungi</taxon>
        <taxon>Dikarya</taxon>
        <taxon>Ascomycota</taxon>
        <taxon>Pezizomycotina</taxon>
        <taxon>Sordariomycetes</taxon>
        <taxon>Hypocreomycetidae</taxon>
        <taxon>Glomerellales</taxon>
        <taxon>Glomerellaceae</taxon>
        <taxon>Colletotrichum</taxon>
        <taxon>Colletotrichum gloeosporioides species complex</taxon>
    </lineage>
</organism>
<proteinExistence type="predicted"/>
<name>A0A8H3WTB9_9PEZI</name>
<protein>
    <submittedName>
        <fullName evidence="2">Uncharacterized protein</fullName>
    </submittedName>
</protein>
<dbReference type="AlphaFoldDB" id="A0A8H3WTB9"/>
<feature type="transmembrane region" description="Helical" evidence="1">
    <location>
        <begin position="37"/>
        <end position="55"/>
    </location>
</feature>
<dbReference type="Proteomes" id="UP000434172">
    <property type="component" value="Unassembled WGS sequence"/>
</dbReference>
<sequence length="75" mass="8653">ASWLRSSVVSVLFSLISERCPLDITLIILIFDLQVGWSLWLAAYLLPSCPWYYTVSRRRKTLFWFSLLSLACPGL</sequence>
<reference evidence="2 3" key="1">
    <citation type="submission" date="2019-12" db="EMBL/GenBank/DDBJ databases">
        <title>A genome sequence resource for the geographically widespread anthracnose pathogen Colletotrichum asianum.</title>
        <authorList>
            <person name="Meng Y."/>
        </authorList>
    </citation>
    <scope>NUCLEOTIDE SEQUENCE [LARGE SCALE GENOMIC DNA]</scope>
    <source>
        <strain evidence="2 3">ICMP 18580</strain>
    </source>
</reference>